<dbReference type="PROSITE" id="PS51382">
    <property type="entry name" value="SPX"/>
    <property type="match status" value="1"/>
</dbReference>
<feature type="domain" description="SPX" evidence="5">
    <location>
        <begin position="1"/>
        <end position="81"/>
    </location>
</feature>
<keyword evidence="1" id="KW-0479">Metal-binding</keyword>
<keyword evidence="3" id="KW-1133">Transmembrane helix</keyword>
<dbReference type="SUPFAM" id="SSF56300">
    <property type="entry name" value="Metallo-dependent phosphatases"/>
    <property type="match status" value="1"/>
</dbReference>
<feature type="transmembrane region" description="Helical" evidence="3">
    <location>
        <begin position="326"/>
        <end position="347"/>
    </location>
</feature>
<accession>A0A7S1I8W4</accession>
<evidence type="ECO:0000256" key="2">
    <source>
        <dbReference type="SAM" id="MobiDB-lite"/>
    </source>
</evidence>
<dbReference type="GO" id="GO:0016787">
    <property type="term" value="F:hydrolase activity"/>
    <property type="evidence" value="ECO:0007669"/>
    <property type="project" value="InterPro"/>
</dbReference>
<evidence type="ECO:0000259" key="5">
    <source>
        <dbReference type="PROSITE" id="PS51382"/>
    </source>
</evidence>
<dbReference type="InterPro" id="IPR004331">
    <property type="entry name" value="SPX_dom"/>
</dbReference>
<evidence type="ECO:0000313" key="6">
    <source>
        <dbReference type="EMBL" id="CAD9004820.1"/>
    </source>
</evidence>
<feature type="compositionally biased region" description="Polar residues" evidence="2">
    <location>
        <begin position="1211"/>
        <end position="1228"/>
    </location>
</feature>
<sequence>MLEKQLEVVQIFFEAKERELSQKLQMFERNGVADEDAPFVELCAHLDRLQEYVLVNYLAVRKIVKKHDKLCQPNPKKMTDKLSKSYPTVASDAAQLLSRCTFYKCSRLAATLKRMERLLASIFVGSAHKQCGVCSLCCRKTHHVISPPCGHRFCWACFSTDMLRVCESCVVCGTQTGLDPASFRVDRLLTFAGEKMGYNPAQTPKDTKSWLLGEADKTKYDHCNVEAMGNVATKKTWILAPQSPPSSLPGSPTRPSMSPTSSPRTVRGGRGRVGRFMRHWPRLCKYVSNLWQRVAMHLQGVVLGSAFVGLMMLLVHQNPSARGNVLIWNAIYITIAILLHVFVAPVTHSAVSSSPTASYILFTKVVHFWLLASFVAFHLPIGEMLSIDLSDASSLLFPLCALNAPGLLAWDFLARRGYFRLSYARNFLETSLNCMILSALCAFHSHYCTHVDGQLSSLTLCPNLFIFNQTENPITTKLVGFWLATTIIYLLNYWFHRRRGMPGILWGGELRIVREHDTTPIASAPTDVHRMVSWYSMVQFSTAVNLLVSMKLFLGRFDIRVLHNHSQENERIYDHFADRSELWFDFAADVGDGFHSSYEVARNLAQPSLDLRFEPCSDQMDAVHSEEEGETVPLLHPQFNSSLKEITTLPRGPLLILGGDLAYPAPNEETYTQRFMRPFEDALPPSGSERRRALPTGKPSNQELASYSGPQAFAIPGNHDWYDGLEMFLRTICSSKWLGGWLMPQTTSYWAMKLPHGWWVFGCDTGLGEDIDVPQFQYFTRVAETHLKPDDKVIVITHEPAWVIDYYFKKRTQRNVNDLILYVLGSKCALRLSGDLHHYTRHVPVQRAVAEAVARPYSHPEDVQPQPVLVVSGGGGAFLHPTHVPRGGDLDWEGQGYTRVGAYPPPRVSRRYGLLNVLRFRQMNWQFDLVGGGAYFLLVNSLFPLGSESLKGILEAGTWWELLLGMLQLLWTLPLQAFQNSWCSLLVATALFVIFIAFVDSSVRQHFRLLLGISHALVHVTTAIALAVFLELAFEVALAQKVTTASSEDAHLYRLFNLLGGQLPCLCSAWDHTPEAIRQVVRTAVSIFDILEYTVVLRNRMLVDGRLDTGLAWLYYGCTFLLYYVLATPCVSFIFGVYLFTCVTFLGCHWDTGFSSLQIEHYKNFIRLHIRPDGDLEVFAIGINQVPAEYRLDPKWGALHPDRELIPGADPQQSTARGSTSSVESNGTASVATWDADTTISFSSMGLDSTMTPPSHTWAHPSRWMPCGKYTPPKIVDHFIVRKHRESVKW</sequence>
<protein>
    <recommendedName>
        <fullName evidence="7">RING-type domain-containing protein</fullName>
    </recommendedName>
</protein>
<gene>
    <name evidence="6" type="ORF">EGYM00392_LOCUS15907</name>
</gene>
<keyword evidence="3" id="KW-0812">Transmembrane</keyword>
<keyword evidence="1" id="KW-0862">Zinc</keyword>
<dbReference type="CDD" id="cd16449">
    <property type="entry name" value="RING-HC"/>
    <property type="match status" value="1"/>
</dbReference>
<dbReference type="InterPro" id="IPR013083">
    <property type="entry name" value="Znf_RING/FYVE/PHD"/>
</dbReference>
<dbReference type="CDD" id="cd14447">
    <property type="entry name" value="SPX"/>
    <property type="match status" value="1"/>
</dbReference>
<dbReference type="PANTHER" id="PTHR34211:SF3">
    <property type="entry name" value="CALCINEURIN-LIKE METALLO-PHOSPHOESTERASE SUPERFAMILY PROTEIN"/>
    <property type="match status" value="1"/>
</dbReference>
<evidence type="ECO:0000256" key="3">
    <source>
        <dbReference type="SAM" id="Phobius"/>
    </source>
</evidence>
<feature type="transmembrane region" description="Helical" evidence="3">
    <location>
        <begin position="393"/>
        <end position="414"/>
    </location>
</feature>
<feature type="compositionally biased region" description="Low complexity" evidence="2">
    <location>
        <begin position="248"/>
        <end position="266"/>
    </location>
</feature>
<organism evidence="6">
    <name type="scientific">Eutreptiella gymnastica</name>
    <dbReference type="NCBI Taxonomy" id="73025"/>
    <lineage>
        <taxon>Eukaryota</taxon>
        <taxon>Discoba</taxon>
        <taxon>Euglenozoa</taxon>
        <taxon>Euglenida</taxon>
        <taxon>Spirocuta</taxon>
        <taxon>Euglenophyceae</taxon>
        <taxon>Eutreptiales</taxon>
        <taxon>Eutreptiaceae</taxon>
        <taxon>Eutreptiella</taxon>
    </lineage>
</organism>
<name>A0A7S1I8W4_9EUGL</name>
<dbReference type="Gene3D" id="3.30.40.10">
    <property type="entry name" value="Zinc/RING finger domain, C3HC4 (zinc finger)"/>
    <property type="match status" value="1"/>
</dbReference>
<feature type="region of interest" description="Disordered" evidence="2">
    <location>
        <begin position="679"/>
        <end position="706"/>
    </location>
</feature>
<evidence type="ECO:0000259" key="4">
    <source>
        <dbReference type="PROSITE" id="PS50089"/>
    </source>
</evidence>
<dbReference type="PANTHER" id="PTHR34211">
    <property type="entry name" value="CALCINEURIN-LIKE METALLO-PHOSPHOESTERASE SUPERFAMILY PROTEIN"/>
    <property type="match status" value="1"/>
</dbReference>
<dbReference type="Gene3D" id="3.60.21.10">
    <property type="match status" value="1"/>
</dbReference>
<keyword evidence="3" id="KW-0472">Membrane</keyword>
<keyword evidence="1" id="KW-0863">Zinc-finger</keyword>
<feature type="region of interest" description="Disordered" evidence="2">
    <location>
        <begin position="242"/>
        <end position="268"/>
    </location>
</feature>
<dbReference type="EMBL" id="HBGA01043888">
    <property type="protein sequence ID" value="CAD9004820.1"/>
    <property type="molecule type" value="Transcribed_RNA"/>
</dbReference>
<evidence type="ECO:0008006" key="7">
    <source>
        <dbReference type="Google" id="ProtNLM"/>
    </source>
</evidence>
<feature type="transmembrane region" description="Helical" evidence="3">
    <location>
        <begin position="359"/>
        <end position="381"/>
    </location>
</feature>
<dbReference type="GO" id="GO:0008270">
    <property type="term" value="F:zinc ion binding"/>
    <property type="evidence" value="ECO:0007669"/>
    <property type="project" value="UniProtKB-KW"/>
</dbReference>
<proteinExistence type="predicted"/>
<evidence type="ECO:0000256" key="1">
    <source>
        <dbReference type="PROSITE-ProRule" id="PRU00175"/>
    </source>
</evidence>
<feature type="transmembrane region" description="Helical" evidence="3">
    <location>
        <begin position="294"/>
        <end position="314"/>
    </location>
</feature>
<dbReference type="PROSITE" id="PS50089">
    <property type="entry name" value="ZF_RING_2"/>
    <property type="match status" value="1"/>
</dbReference>
<feature type="transmembrane region" description="Helical" evidence="3">
    <location>
        <begin position="1107"/>
        <end position="1126"/>
    </location>
</feature>
<feature type="transmembrane region" description="Helical" evidence="3">
    <location>
        <begin position="478"/>
        <end position="495"/>
    </location>
</feature>
<feature type="transmembrane region" description="Helical" evidence="3">
    <location>
        <begin position="1011"/>
        <end position="1034"/>
    </location>
</feature>
<feature type="domain" description="RING-type" evidence="4">
    <location>
        <begin position="134"/>
        <end position="169"/>
    </location>
</feature>
<reference evidence="6" key="1">
    <citation type="submission" date="2021-01" db="EMBL/GenBank/DDBJ databases">
        <authorList>
            <person name="Corre E."/>
            <person name="Pelletier E."/>
            <person name="Niang G."/>
            <person name="Scheremetjew M."/>
            <person name="Finn R."/>
            <person name="Kale V."/>
            <person name="Holt S."/>
            <person name="Cochrane G."/>
            <person name="Meng A."/>
            <person name="Brown T."/>
            <person name="Cohen L."/>
        </authorList>
    </citation>
    <scope>NUCLEOTIDE SEQUENCE</scope>
    <source>
        <strain evidence="6">NIES-381</strain>
    </source>
</reference>
<feature type="transmembrane region" description="Helical" evidence="3">
    <location>
        <begin position="1132"/>
        <end position="1150"/>
    </location>
</feature>
<dbReference type="InterPro" id="IPR001841">
    <property type="entry name" value="Znf_RING"/>
</dbReference>
<feature type="region of interest" description="Disordered" evidence="2">
    <location>
        <begin position="1207"/>
        <end position="1228"/>
    </location>
</feature>
<dbReference type="InterPro" id="IPR029052">
    <property type="entry name" value="Metallo-depent_PP-like"/>
</dbReference>
<feature type="transmembrane region" description="Helical" evidence="3">
    <location>
        <begin position="982"/>
        <end position="999"/>
    </location>
</feature>